<sequence length="66" mass="7498">MSTLTISILITLVIIIFVVIIFAAAITKGYSYKHTVDQLEDNPYVKREEDKTKSDTDRTYEGENKG</sequence>
<keyword evidence="4" id="KW-1185">Reference proteome</keyword>
<accession>A0A163SD72</accession>
<dbReference type="RefSeq" id="WP_066236026.1">
    <property type="nucleotide sequence ID" value="NZ_LRFC01000001.1"/>
</dbReference>
<dbReference type="InterPro" id="IPR047753">
    <property type="entry name" value="YtzI-like"/>
</dbReference>
<feature type="transmembrane region" description="Helical" evidence="2">
    <location>
        <begin position="6"/>
        <end position="26"/>
    </location>
</feature>
<comment type="caution">
    <text evidence="3">The sequence shown here is derived from an EMBL/GenBank/DDBJ whole genome shotgun (WGS) entry which is preliminary data.</text>
</comment>
<dbReference type="Proteomes" id="UP000076567">
    <property type="component" value="Unassembled WGS sequence"/>
</dbReference>
<protein>
    <recommendedName>
        <fullName evidence="5">YtzI protein</fullName>
    </recommendedName>
</protein>
<reference evidence="4" key="1">
    <citation type="submission" date="2016-01" db="EMBL/GenBank/DDBJ databases">
        <title>Draft genome of Chromobacterium sp. F49.</title>
        <authorList>
            <person name="Hong K.W."/>
        </authorList>
    </citation>
    <scope>NUCLEOTIDE SEQUENCE [LARGE SCALE GENOMIC DNA]</scope>
    <source>
        <strain evidence="4">P7IIIA</strain>
    </source>
</reference>
<evidence type="ECO:0000313" key="4">
    <source>
        <dbReference type="Proteomes" id="UP000076567"/>
    </source>
</evidence>
<feature type="region of interest" description="Disordered" evidence="1">
    <location>
        <begin position="46"/>
        <end position="66"/>
    </location>
</feature>
<name>A0A163SD72_9BACL</name>
<dbReference type="OrthoDB" id="2941797at2"/>
<evidence type="ECO:0008006" key="5">
    <source>
        <dbReference type="Google" id="ProtNLM"/>
    </source>
</evidence>
<dbReference type="AlphaFoldDB" id="A0A163SD72"/>
<dbReference type="NCBIfam" id="NF033232">
    <property type="entry name" value="small_YtzI"/>
    <property type="match status" value="1"/>
</dbReference>
<keyword evidence="2" id="KW-0472">Membrane</keyword>
<keyword evidence="2" id="KW-0812">Transmembrane</keyword>
<dbReference type="EMBL" id="LRFC01000001">
    <property type="protein sequence ID" value="KZE68782.1"/>
    <property type="molecule type" value="Genomic_DNA"/>
</dbReference>
<proteinExistence type="predicted"/>
<organism evidence="3 4">
    <name type="scientific">Fictibacillus phosphorivorans</name>
    <dbReference type="NCBI Taxonomy" id="1221500"/>
    <lineage>
        <taxon>Bacteria</taxon>
        <taxon>Bacillati</taxon>
        <taxon>Bacillota</taxon>
        <taxon>Bacilli</taxon>
        <taxon>Bacillales</taxon>
        <taxon>Fictibacillaceae</taxon>
        <taxon>Fictibacillus</taxon>
    </lineage>
</organism>
<evidence type="ECO:0000256" key="2">
    <source>
        <dbReference type="SAM" id="Phobius"/>
    </source>
</evidence>
<gene>
    <name evidence="3" type="ORF">AWM68_00430</name>
</gene>
<keyword evidence="2" id="KW-1133">Transmembrane helix</keyword>
<evidence type="ECO:0000256" key="1">
    <source>
        <dbReference type="SAM" id="MobiDB-lite"/>
    </source>
</evidence>
<evidence type="ECO:0000313" key="3">
    <source>
        <dbReference type="EMBL" id="KZE68782.1"/>
    </source>
</evidence>